<dbReference type="InterPro" id="IPR038721">
    <property type="entry name" value="IS701-like_DDE_dom"/>
</dbReference>
<reference evidence="2 3" key="1">
    <citation type="submission" date="2024-04" db="EMBL/GenBank/DDBJ databases">
        <title>Human intestinal bacterial collection.</title>
        <authorList>
            <person name="Pauvert C."/>
            <person name="Hitch T.C.A."/>
            <person name="Clavel T."/>
        </authorList>
    </citation>
    <scope>NUCLEOTIDE SEQUENCE [LARGE SCALE GENOMIC DNA]</scope>
    <source>
        <strain evidence="2 3">CLA-AA-H249</strain>
    </source>
</reference>
<comment type="caution">
    <text evidence="2">The sequence shown here is derived from an EMBL/GenBank/DDBJ whole genome shotgun (WGS) entry which is preliminary data.</text>
</comment>
<name>A0ABV1IXJ9_9FIRM</name>
<keyword evidence="3" id="KW-1185">Reference proteome</keyword>
<protein>
    <submittedName>
        <fullName evidence="2">Transposase</fullName>
    </submittedName>
</protein>
<dbReference type="EMBL" id="JBBNIN010000024">
    <property type="protein sequence ID" value="MEQ2711945.1"/>
    <property type="molecule type" value="Genomic_DNA"/>
</dbReference>
<dbReference type="Pfam" id="PF13546">
    <property type="entry name" value="DDE_5"/>
    <property type="match status" value="1"/>
</dbReference>
<evidence type="ECO:0000313" key="3">
    <source>
        <dbReference type="Proteomes" id="UP001482154"/>
    </source>
</evidence>
<accession>A0ABV1IXJ9</accession>
<evidence type="ECO:0000259" key="1">
    <source>
        <dbReference type="Pfam" id="PF13546"/>
    </source>
</evidence>
<sequence>MESAHSIRFLYHHFLSGITKRSLNVFYYACSYAKVDYSNFMNITARTALKLIPDPLKSHPVFLCIDDTMVSKFGKKFENVSKLFDHAAHNGSNYLNGHCFVSIMLCVPVLDHDKISYLSVPLGYRMWQKKESKLELAASMIHQVMPEFLSKEHVIILCDSWYTKKNLVSVIDEYPNLDLIGNARIDSVMYDLAPTRTGRRGRPAKHGKRLCVETDFTFSKEKIGDYYTGVRRVLTKIFGNREVLAYVTDTEKGNGTKRLFFSTIFPEDLKVFCTEEEHSSSDQTEHVPINYIPLLLYAFRWKIEISYYGQKTFWSFCDYMVRSRNGIEMLVNLINISYCAMKILPYQDKYFSKYHTKSVQEFRFELSQEIRKQIFFATFVKNIETHIKSETMIKALKQLICQQVCHL</sequence>
<feature type="domain" description="Transposase IS701-like DDE" evidence="1">
    <location>
        <begin position="49"/>
        <end position="211"/>
    </location>
</feature>
<proteinExistence type="predicted"/>
<dbReference type="Proteomes" id="UP001482154">
    <property type="component" value="Unassembled WGS sequence"/>
</dbReference>
<gene>
    <name evidence="2" type="ORF">AAAU51_12345</name>
</gene>
<organism evidence="2 3">
    <name type="scientific">Anaerostipes amylophilus</name>
    <dbReference type="NCBI Taxonomy" id="2981779"/>
    <lineage>
        <taxon>Bacteria</taxon>
        <taxon>Bacillati</taxon>
        <taxon>Bacillota</taxon>
        <taxon>Clostridia</taxon>
        <taxon>Lachnospirales</taxon>
        <taxon>Lachnospiraceae</taxon>
        <taxon>Anaerostipes</taxon>
    </lineage>
</organism>
<evidence type="ECO:0000313" key="2">
    <source>
        <dbReference type="EMBL" id="MEQ2711945.1"/>
    </source>
</evidence>